<organism evidence="2 3">
    <name type="scientific">Chelydra serpentina</name>
    <name type="common">Snapping turtle</name>
    <name type="synonym">Testudo serpentina</name>
    <dbReference type="NCBI Taxonomy" id="8475"/>
    <lineage>
        <taxon>Eukaryota</taxon>
        <taxon>Metazoa</taxon>
        <taxon>Chordata</taxon>
        <taxon>Craniata</taxon>
        <taxon>Vertebrata</taxon>
        <taxon>Euteleostomi</taxon>
        <taxon>Archelosauria</taxon>
        <taxon>Testudinata</taxon>
        <taxon>Testudines</taxon>
        <taxon>Cryptodira</taxon>
        <taxon>Durocryptodira</taxon>
        <taxon>Americhelydia</taxon>
        <taxon>Chelydroidea</taxon>
        <taxon>Chelydridae</taxon>
        <taxon>Chelydra</taxon>
    </lineage>
</organism>
<feature type="region of interest" description="Disordered" evidence="1">
    <location>
        <begin position="532"/>
        <end position="552"/>
    </location>
</feature>
<dbReference type="AlphaFoldDB" id="A0A8C3S3A3"/>
<feature type="region of interest" description="Disordered" evidence="1">
    <location>
        <begin position="30"/>
        <end position="200"/>
    </location>
</feature>
<evidence type="ECO:0000313" key="3">
    <source>
        <dbReference type="Proteomes" id="UP000694403"/>
    </source>
</evidence>
<evidence type="ECO:0000313" key="2">
    <source>
        <dbReference type="Ensembl" id="ENSCSRP00000008176.1"/>
    </source>
</evidence>
<protein>
    <recommendedName>
        <fullName evidence="4">R3H and coiled-coil domain-containing protein 1-like</fullName>
    </recommendedName>
</protein>
<dbReference type="Gene3D" id="3.30.70.330">
    <property type="match status" value="1"/>
</dbReference>
<feature type="compositionally biased region" description="Polar residues" evidence="1">
    <location>
        <begin position="181"/>
        <end position="193"/>
    </location>
</feature>
<evidence type="ECO:0008006" key="4">
    <source>
        <dbReference type="Google" id="ProtNLM"/>
    </source>
</evidence>
<evidence type="ECO:0000256" key="1">
    <source>
        <dbReference type="SAM" id="MobiDB-lite"/>
    </source>
</evidence>
<proteinExistence type="predicted"/>
<feature type="compositionally biased region" description="Basic and acidic residues" evidence="1">
    <location>
        <begin position="45"/>
        <end position="86"/>
    </location>
</feature>
<dbReference type="Proteomes" id="UP000694403">
    <property type="component" value="Unplaced"/>
</dbReference>
<dbReference type="Ensembl" id="ENSCSRT00000008450.1">
    <property type="protein sequence ID" value="ENSCSRP00000008176.1"/>
    <property type="gene ID" value="ENSCSRG00000006055.1"/>
</dbReference>
<dbReference type="PANTHER" id="PTHR21678:SF7">
    <property type="entry name" value="COILED-COIL DOMAIN-CONTAINING PROTEIN R3HCC1L"/>
    <property type="match status" value="1"/>
</dbReference>
<feature type="region of interest" description="Disordered" evidence="1">
    <location>
        <begin position="251"/>
        <end position="371"/>
    </location>
</feature>
<dbReference type="InterPro" id="IPR012677">
    <property type="entry name" value="Nucleotide-bd_a/b_plait_sf"/>
</dbReference>
<accession>A0A8C3S3A3</accession>
<sequence>MQQEGEKSRARPRKPDMALYVPKARREMAAQAAGAAGAVWAMGSQREEENRRMLQKEGAKGRCERQRPGAGAREHMAREGRRSEGKTRKRVPLGDSKRGSAPGQPEGASAEGWDQRHTRHQNHLAPEEQPCGWLETNPHSEQLRPQEPRLGQAPARPGGSEEQGPSKPGLTLSSRGRDSRTGTGTCSHLSVETPSPLLVPPRGGACELAGEGAGGACELAGEVAADQPCGRAGSVSDSEQGSTAAALEKVCGQEGGMPEPAGARASSTSDRTDCGAGALPERADEARGSARLCGDQVPRGSGSDAAEGAPCPRGDTEPSHGLRAGGEPGTEGAHDGGVAEGGTSCWDGSTEAPEQSSDGAQSDGSAAAEGSWDSLFNADGDCLDQRLLEELSGGEKSRSSLQEPRFDYAGWQPAELDLSDSELPHVIEIYDFPQGFGTADLLRVFCSYQKKGFDIKWVDDTHALGIFSSPIAARDALSSRHVMVKTRPLAQGTRAARAKARACADFLQPAKERPETSAALARRLVIGALGVRSNQSRAEREAERKKLQEARG</sequence>
<dbReference type="InterPro" id="IPR039884">
    <property type="entry name" value="R3HC1/R3HCL"/>
</dbReference>
<dbReference type="PANTHER" id="PTHR21678">
    <property type="entry name" value="GROWTH INHIBITION AND DIFFERENTIATION RELATED PROTEIN 88"/>
    <property type="match status" value="1"/>
</dbReference>
<reference evidence="2" key="2">
    <citation type="submission" date="2025-09" db="UniProtKB">
        <authorList>
            <consortium name="Ensembl"/>
        </authorList>
    </citation>
    <scope>IDENTIFICATION</scope>
</reference>
<keyword evidence="3" id="KW-1185">Reference proteome</keyword>
<feature type="compositionally biased region" description="Low complexity" evidence="1">
    <location>
        <begin position="30"/>
        <end position="43"/>
    </location>
</feature>
<feature type="compositionally biased region" description="Low complexity" evidence="1">
    <location>
        <begin position="354"/>
        <end position="371"/>
    </location>
</feature>
<reference evidence="2" key="1">
    <citation type="submission" date="2025-08" db="UniProtKB">
        <authorList>
            <consortium name="Ensembl"/>
        </authorList>
    </citation>
    <scope>IDENTIFICATION</scope>
</reference>
<feature type="compositionally biased region" description="Basic and acidic residues" evidence="1">
    <location>
        <begin position="537"/>
        <end position="552"/>
    </location>
</feature>
<name>A0A8C3S3A3_CHESE</name>